<feature type="compositionally biased region" description="Low complexity" evidence="1">
    <location>
        <begin position="276"/>
        <end position="298"/>
    </location>
</feature>
<feature type="compositionally biased region" description="Gly residues" evidence="1">
    <location>
        <begin position="223"/>
        <end position="233"/>
    </location>
</feature>
<dbReference type="EMBL" id="JBHSXX010000001">
    <property type="protein sequence ID" value="MFC6871038.1"/>
    <property type="molecule type" value="Genomic_DNA"/>
</dbReference>
<evidence type="ECO:0008006" key="4">
    <source>
        <dbReference type="Google" id="ProtNLM"/>
    </source>
</evidence>
<feature type="compositionally biased region" description="Low complexity" evidence="1">
    <location>
        <begin position="312"/>
        <end position="324"/>
    </location>
</feature>
<feature type="region of interest" description="Disordered" evidence="1">
    <location>
        <begin position="411"/>
        <end position="431"/>
    </location>
</feature>
<dbReference type="InterPro" id="IPR038332">
    <property type="entry name" value="PPE_sf"/>
</dbReference>
<feature type="compositionally biased region" description="Low complexity" evidence="1">
    <location>
        <begin position="333"/>
        <end position="352"/>
    </location>
</feature>
<feature type="compositionally biased region" description="Low complexity" evidence="1">
    <location>
        <begin position="259"/>
        <end position="269"/>
    </location>
</feature>
<protein>
    <recommendedName>
        <fullName evidence="4">PPE family protein</fullName>
    </recommendedName>
</protein>
<accession>A0ABW2C910</accession>
<gene>
    <name evidence="2" type="ORF">ACFQGD_28350</name>
</gene>
<feature type="compositionally biased region" description="Basic and acidic residues" evidence="1">
    <location>
        <begin position="376"/>
        <end position="391"/>
    </location>
</feature>
<evidence type="ECO:0000256" key="1">
    <source>
        <dbReference type="SAM" id="MobiDB-lite"/>
    </source>
</evidence>
<comment type="caution">
    <text evidence="2">The sequence shown here is derived from an EMBL/GenBank/DDBJ whole genome shotgun (WGS) entry which is preliminary data.</text>
</comment>
<organism evidence="2 3">
    <name type="scientific">Haloechinothrix salitolerans</name>
    <dbReference type="NCBI Taxonomy" id="926830"/>
    <lineage>
        <taxon>Bacteria</taxon>
        <taxon>Bacillati</taxon>
        <taxon>Actinomycetota</taxon>
        <taxon>Actinomycetes</taxon>
        <taxon>Pseudonocardiales</taxon>
        <taxon>Pseudonocardiaceae</taxon>
        <taxon>Haloechinothrix</taxon>
    </lineage>
</organism>
<dbReference type="RefSeq" id="WP_345406458.1">
    <property type="nucleotide sequence ID" value="NZ_BAABLA010000122.1"/>
</dbReference>
<feature type="compositionally biased region" description="Pro residues" evidence="1">
    <location>
        <begin position="241"/>
        <end position="258"/>
    </location>
</feature>
<feature type="region of interest" description="Disordered" evidence="1">
    <location>
        <begin position="222"/>
        <end position="391"/>
    </location>
</feature>
<reference evidence="3" key="1">
    <citation type="journal article" date="2019" name="Int. J. Syst. Evol. Microbiol.">
        <title>The Global Catalogue of Microorganisms (GCM) 10K type strain sequencing project: providing services to taxonomists for standard genome sequencing and annotation.</title>
        <authorList>
            <consortium name="The Broad Institute Genomics Platform"/>
            <consortium name="The Broad Institute Genome Sequencing Center for Infectious Disease"/>
            <person name="Wu L."/>
            <person name="Ma J."/>
        </authorList>
    </citation>
    <scope>NUCLEOTIDE SEQUENCE [LARGE SCALE GENOMIC DNA]</scope>
    <source>
        <strain evidence="3">KCTC 32255</strain>
    </source>
</reference>
<evidence type="ECO:0000313" key="2">
    <source>
        <dbReference type="EMBL" id="MFC6871038.1"/>
    </source>
</evidence>
<keyword evidence="3" id="KW-1185">Reference proteome</keyword>
<dbReference type="Proteomes" id="UP001596337">
    <property type="component" value="Unassembled WGS sequence"/>
</dbReference>
<sequence>MSSGAEIYRMFQAGKVDLLEVAFDIVEQLYKEFGNEAEELKGAHDQMMRYWEGDSADAAGKGIEPLIEAYNQSAPLIRNASHSMTTQAAVFSASKSAVVPVPDEPAEPSTFAKFAGTIAPGTDYGEEYRSYRDGMAAHEQANANNVRVMQQYAASTDGTRGELPSDFGIIEDDGAVINVETRAANAIGSPSAAGPSLGGAPGISAGGVPIAGGGYTGAPNVGAPGGGLSGGTTSGVQQPSAAPPGTPGSTTPPRPVPGTPVAGGPIGTPVSGGNDTTRSTRGRGTTAARPPAGTSRAGSRMTAGGPPKSDSAAGRIQRGAGAAAKYSGGTPQPGKSAGVASPAGGGSAVTAAKSPTSVGRGAPGAMAGTGSGRGQNSDDDKEHTDKYAIKEQLDAGLVTEVDELGEKVVDEQTGTTVVPPVIGDTDDGAKG</sequence>
<name>A0ABW2C910_9PSEU</name>
<evidence type="ECO:0000313" key="3">
    <source>
        <dbReference type="Proteomes" id="UP001596337"/>
    </source>
</evidence>
<proteinExistence type="predicted"/>
<dbReference type="Gene3D" id="1.20.1260.20">
    <property type="entry name" value="PPE superfamily"/>
    <property type="match status" value="1"/>
</dbReference>